<dbReference type="Gene3D" id="3.40.50.410">
    <property type="entry name" value="von Willebrand factor, type A domain"/>
    <property type="match status" value="1"/>
</dbReference>
<dbReference type="InterPro" id="IPR050768">
    <property type="entry name" value="UPF0353/GerABKA_families"/>
</dbReference>
<dbReference type="AlphaFoldDB" id="A0A660LIK7"/>
<reference evidence="7 8" key="1">
    <citation type="submission" date="2018-10" db="EMBL/GenBank/DDBJ databases">
        <title>Genomic Encyclopedia of Archaeal and Bacterial Type Strains, Phase II (KMG-II): from individual species to whole genera.</title>
        <authorList>
            <person name="Goeker M."/>
        </authorList>
    </citation>
    <scope>NUCLEOTIDE SEQUENCE [LARGE SCALE GENOMIC DNA]</scope>
    <source>
        <strain evidence="7 8">DSM 14954</strain>
    </source>
</reference>
<dbReference type="SMART" id="SM00327">
    <property type="entry name" value="VWA"/>
    <property type="match status" value="1"/>
</dbReference>
<dbReference type="Pfam" id="PF00092">
    <property type="entry name" value="VWA"/>
    <property type="match status" value="1"/>
</dbReference>
<keyword evidence="1" id="KW-1003">Cell membrane</keyword>
<dbReference type="EMBL" id="RBIL01000001">
    <property type="protein sequence ID" value="RKQ92751.1"/>
    <property type="molecule type" value="Genomic_DNA"/>
</dbReference>
<gene>
    <name evidence="7" type="ORF">C8N24_2606</name>
</gene>
<evidence type="ECO:0000256" key="4">
    <source>
        <dbReference type="ARBA" id="ARBA00023136"/>
    </source>
</evidence>
<dbReference type="PANTHER" id="PTHR22550">
    <property type="entry name" value="SPORE GERMINATION PROTEIN"/>
    <property type="match status" value="1"/>
</dbReference>
<sequence length="324" mass="34614">MSFAEPLLLAGFVLIPLAVLAYGSLQRRRRRESTAWANPALVPNLVAARPGWRRHLPPFLLLLALAALVVALARPQRTIAAPQRAANIIMVTDVSGSMNATDVSPDRLTAAIEAAKTLTTRVPPTFRLGLVTFSDYAEQRVAPTTDRAQMKGALDQLVAEGGTAMGDGLERGLGAARTPVPNADGSGLRRLPSVIVLLSDGKNTSGTRDPVDVAREAGRARIPIYAIALGTPAGEVELRDSFGFLQRVQVPPDTETLKEIARVSGGRQYEAAEADKVKEIYANLGTRLSSRTEKEEVTAFFAGGAIFLLIAAGGLSLRWFGRLI</sequence>
<dbReference type="Proteomes" id="UP000278962">
    <property type="component" value="Unassembled WGS sequence"/>
</dbReference>
<keyword evidence="2 5" id="KW-0812">Transmembrane</keyword>
<proteinExistence type="predicted"/>
<dbReference type="OrthoDB" id="8882959at2"/>
<accession>A0A660LIK7</accession>
<keyword evidence="3 5" id="KW-1133">Transmembrane helix</keyword>
<feature type="transmembrane region" description="Helical" evidence="5">
    <location>
        <begin position="6"/>
        <end position="25"/>
    </location>
</feature>
<dbReference type="SUPFAM" id="SSF53300">
    <property type="entry name" value="vWA-like"/>
    <property type="match status" value="1"/>
</dbReference>
<feature type="transmembrane region" description="Helical" evidence="5">
    <location>
        <begin position="297"/>
        <end position="320"/>
    </location>
</feature>
<dbReference type="PANTHER" id="PTHR22550:SF5">
    <property type="entry name" value="LEUCINE ZIPPER PROTEIN 4"/>
    <property type="match status" value="1"/>
</dbReference>
<dbReference type="InterPro" id="IPR036465">
    <property type="entry name" value="vWFA_dom_sf"/>
</dbReference>
<protein>
    <submittedName>
        <fullName evidence="7">Ca-activated chloride channel family protein</fullName>
    </submittedName>
</protein>
<evidence type="ECO:0000313" key="8">
    <source>
        <dbReference type="Proteomes" id="UP000278962"/>
    </source>
</evidence>
<evidence type="ECO:0000256" key="3">
    <source>
        <dbReference type="ARBA" id="ARBA00022989"/>
    </source>
</evidence>
<evidence type="ECO:0000256" key="5">
    <source>
        <dbReference type="SAM" id="Phobius"/>
    </source>
</evidence>
<comment type="caution">
    <text evidence="7">The sequence shown here is derived from an EMBL/GenBank/DDBJ whole genome shotgun (WGS) entry which is preliminary data.</text>
</comment>
<evidence type="ECO:0000256" key="2">
    <source>
        <dbReference type="ARBA" id="ARBA00022692"/>
    </source>
</evidence>
<dbReference type="PROSITE" id="PS50234">
    <property type="entry name" value="VWFA"/>
    <property type="match status" value="1"/>
</dbReference>
<dbReference type="InterPro" id="IPR002035">
    <property type="entry name" value="VWF_A"/>
</dbReference>
<keyword evidence="8" id="KW-1185">Reference proteome</keyword>
<evidence type="ECO:0000313" key="7">
    <source>
        <dbReference type="EMBL" id="RKQ92751.1"/>
    </source>
</evidence>
<evidence type="ECO:0000259" key="6">
    <source>
        <dbReference type="PROSITE" id="PS50234"/>
    </source>
</evidence>
<dbReference type="InterPro" id="IPR024163">
    <property type="entry name" value="Aerotolerance_reg_N"/>
</dbReference>
<dbReference type="RefSeq" id="WP_121250498.1">
    <property type="nucleotide sequence ID" value="NZ_RBIL01000001.1"/>
</dbReference>
<organism evidence="7 8">
    <name type="scientific">Solirubrobacter pauli</name>
    <dbReference type="NCBI Taxonomy" id="166793"/>
    <lineage>
        <taxon>Bacteria</taxon>
        <taxon>Bacillati</taxon>
        <taxon>Actinomycetota</taxon>
        <taxon>Thermoleophilia</taxon>
        <taxon>Solirubrobacterales</taxon>
        <taxon>Solirubrobacteraceae</taxon>
        <taxon>Solirubrobacter</taxon>
    </lineage>
</organism>
<feature type="domain" description="VWFA" evidence="6">
    <location>
        <begin position="87"/>
        <end position="284"/>
    </location>
</feature>
<name>A0A660LIK7_9ACTN</name>
<dbReference type="Pfam" id="PF07584">
    <property type="entry name" value="BatA"/>
    <property type="match status" value="1"/>
</dbReference>
<evidence type="ECO:0000256" key="1">
    <source>
        <dbReference type="ARBA" id="ARBA00022475"/>
    </source>
</evidence>
<keyword evidence="4 5" id="KW-0472">Membrane</keyword>
<feature type="transmembrane region" description="Helical" evidence="5">
    <location>
        <begin position="56"/>
        <end position="73"/>
    </location>
</feature>